<dbReference type="EMBL" id="JAVRRL010000011">
    <property type="protein sequence ID" value="KAK5115686.1"/>
    <property type="molecule type" value="Genomic_DNA"/>
</dbReference>
<evidence type="ECO:0000256" key="1">
    <source>
        <dbReference type="ARBA" id="ARBA00022603"/>
    </source>
</evidence>
<organism evidence="5 6">
    <name type="scientific">Meristemomyces frigidus</name>
    <dbReference type="NCBI Taxonomy" id="1508187"/>
    <lineage>
        <taxon>Eukaryota</taxon>
        <taxon>Fungi</taxon>
        <taxon>Dikarya</taxon>
        <taxon>Ascomycota</taxon>
        <taxon>Pezizomycotina</taxon>
        <taxon>Dothideomycetes</taxon>
        <taxon>Dothideomycetidae</taxon>
        <taxon>Mycosphaerellales</taxon>
        <taxon>Teratosphaeriaceae</taxon>
        <taxon>Meristemomyces</taxon>
    </lineage>
</organism>
<dbReference type="PANTHER" id="PTHR43861">
    <property type="entry name" value="TRANS-ACONITATE 2-METHYLTRANSFERASE-RELATED"/>
    <property type="match status" value="1"/>
</dbReference>
<dbReference type="PANTHER" id="PTHR43861:SF1">
    <property type="entry name" value="TRANS-ACONITATE 2-METHYLTRANSFERASE"/>
    <property type="match status" value="1"/>
</dbReference>
<dbReference type="GO" id="GO:0008168">
    <property type="term" value="F:methyltransferase activity"/>
    <property type="evidence" value="ECO:0007669"/>
    <property type="project" value="UniProtKB-KW"/>
</dbReference>
<dbReference type="GO" id="GO:0032259">
    <property type="term" value="P:methylation"/>
    <property type="evidence" value="ECO:0007669"/>
    <property type="project" value="UniProtKB-KW"/>
</dbReference>
<sequence length="368" mass="40761">MSGAEMNNAPELSGPSQDHDRAQPAPGLSSLADPVTIGHRHHDSQIELFSERSQQKDVDWDAISGQLAAILADRHLLPAYRAKYEALRTLAVKEATLSQKEAWGTIAESWETSQSASGQDGNDMFTQCLLPEVDRLAEYTEGKTVLDLGAGSGILCRRFAKKGANVVGLDFSQPMLDKARKRAAADGHTITYDYVDLMDFSNMKQWADTHGKFDIITISTTLKSLPDLEAIAQALPLLLKPNGCIVNVDLHPAFSKPAGHRSMEIFEDPETGKQQLKTYIKVTQYLDVKPSKSEAVRGQPVPQTIYHRPFWALLDPFFRNGLVLDAMREPAFKTEGGDLVHAQSYHNFPQTPMLLAFRLRHAVRPEGT</sequence>
<evidence type="ECO:0000256" key="2">
    <source>
        <dbReference type="ARBA" id="ARBA00022679"/>
    </source>
</evidence>
<feature type="domain" description="Methyltransferase" evidence="4">
    <location>
        <begin position="145"/>
        <end position="243"/>
    </location>
</feature>
<keyword evidence="1" id="KW-0489">Methyltransferase</keyword>
<dbReference type="Pfam" id="PF13649">
    <property type="entry name" value="Methyltransf_25"/>
    <property type="match status" value="1"/>
</dbReference>
<protein>
    <recommendedName>
        <fullName evidence="4">Methyltransferase domain-containing protein</fullName>
    </recommendedName>
</protein>
<proteinExistence type="predicted"/>
<name>A0AAN7TM17_9PEZI</name>
<reference evidence="5" key="1">
    <citation type="submission" date="2023-08" db="EMBL/GenBank/DDBJ databases">
        <title>Black Yeasts Isolated from many extreme environments.</title>
        <authorList>
            <person name="Coleine C."/>
            <person name="Stajich J.E."/>
            <person name="Selbmann L."/>
        </authorList>
    </citation>
    <scope>NUCLEOTIDE SEQUENCE</scope>
    <source>
        <strain evidence="5">CCFEE 5401</strain>
    </source>
</reference>
<feature type="region of interest" description="Disordered" evidence="3">
    <location>
        <begin position="1"/>
        <end position="35"/>
    </location>
</feature>
<evidence type="ECO:0000313" key="5">
    <source>
        <dbReference type="EMBL" id="KAK5115686.1"/>
    </source>
</evidence>
<dbReference type="Proteomes" id="UP001310890">
    <property type="component" value="Unassembled WGS sequence"/>
</dbReference>
<comment type="caution">
    <text evidence="5">The sequence shown here is derived from an EMBL/GenBank/DDBJ whole genome shotgun (WGS) entry which is preliminary data.</text>
</comment>
<dbReference type="AlphaFoldDB" id="A0AAN7TM17"/>
<dbReference type="CDD" id="cd02440">
    <property type="entry name" value="AdoMet_MTases"/>
    <property type="match status" value="1"/>
</dbReference>
<keyword evidence="2" id="KW-0808">Transferase</keyword>
<gene>
    <name evidence="5" type="ORF">LTR62_000775</name>
</gene>
<evidence type="ECO:0000259" key="4">
    <source>
        <dbReference type="Pfam" id="PF13649"/>
    </source>
</evidence>
<dbReference type="SUPFAM" id="SSF53335">
    <property type="entry name" value="S-adenosyl-L-methionine-dependent methyltransferases"/>
    <property type="match status" value="1"/>
</dbReference>
<evidence type="ECO:0000256" key="3">
    <source>
        <dbReference type="SAM" id="MobiDB-lite"/>
    </source>
</evidence>
<accession>A0AAN7TM17</accession>
<dbReference type="Gene3D" id="3.40.50.150">
    <property type="entry name" value="Vaccinia Virus protein VP39"/>
    <property type="match status" value="1"/>
</dbReference>
<evidence type="ECO:0000313" key="6">
    <source>
        <dbReference type="Proteomes" id="UP001310890"/>
    </source>
</evidence>
<dbReference type="InterPro" id="IPR029063">
    <property type="entry name" value="SAM-dependent_MTases_sf"/>
</dbReference>
<dbReference type="InterPro" id="IPR041698">
    <property type="entry name" value="Methyltransf_25"/>
</dbReference>